<organism evidence="2 3">
    <name type="scientific">Mycolicibacterium neoaurum</name>
    <name type="common">Mycobacterium neoaurum</name>
    <dbReference type="NCBI Taxonomy" id="1795"/>
    <lineage>
        <taxon>Bacteria</taxon>
        <taxon>Bacillati</taxon>
        <taxon>Actinomycetota</taxon>
        <taxon>Actinomycetes</taxon>
        <taxon>Mycobacteriales</taxon>
        <taxon>Mycobacteriaceae</taxon>
        <taxon>Mycolicibacterium</taxon>
    </lineage>
</organism>
<gene>
    <name evidence="2" type="ORF">BN1047_01616</name>
</gene>
<dbReference type="AlphaFoldDB" id="A0AAV2WHQ7"/>
<accession>A0AAV2WHQ7</accession>
<protein>
    <recommendedName>
        <fullName evidence="4">von Willebrand factor, type A</fullName>
    </recommendedName>
</protein>
<feature type="transmembrane region" description="Helical" evidence="1">
    <location>
        <begin position="58"/>
        <end position="80"/>
    </location>
</feature>
<keyword evidence="1" id="KW-0812">Transmembrane</keyword>
<feature type="transmembrane region" description="Helical" evidence="1">
    <location>
        <begin position="6"/>
        <end position="25"/>
    </location>
</feature>
<reference evidence="2" key="2">
    <citation type="submission" date="2015-09" db="EMBL/GenBank/DDBJ databases">
        <title>Draft genome sequence of Mycobacterium neoaurum DSM 44074.</title>
        <authorList>
            <person name="Croce O."/>
            <person name="Robert C."/>
            <person name="Raoult D."/>
            <person name="Drancourt M."/>
        </authorList>
    </citation>
    <scope>NUCLEOTIDE SEQUENCE</scope>
    <source>
        <strain evidence="2">DSM 44074</strain>
    </source>
</reference>
<evidence type="ECO:0000256" key="1">
    <source>
        <dbReference type="SAM" id="Phobius"/>
    </source>
</evidence>
<dbReference type="Proteomes" id="UP000028864">
    <property type="component" value="Unassembled WGS sequence"/>
</dbReference>
<evidence type="ECO:0008006" key="4">
    <source>
        <dbReference type="Google" id="ProtNLM"/>
    </source>
</evidence>
<sequence length="311" mass="32362">MDLTWWAVVVIACVGLAGCIGAALLRPSKTPERPPRALANTRRLTALPEYVRAARLQAISAALSILLLLAAFAAAALAAARPNGLPIPQRQVAADQPEDIMVCVGDARDDAAVQATMRYFAETVRGFGSERIGLTSANRRVIPLTRDYQYAAARFADQAALTSNVSYVDYAPTVSDILALCLTGFPDFGSAAPQRRSLIYVGPAALPDDPAPALFSDTAVRALARDGAVQVNAISTGAGLPAELAEATGGRAYPATTDVGARLAEIRRNQPPPVPAADGAAAYASETPDPAVLAALVAIAAVLLMPVVIRR</sequence>
<dbReference type="RefSeq" id="WP_030134048.1">
    <property type="nucleotide sequence ID" value="NZ_LK021337.1"/>
</dbReference>
<keyword evidence="1" id="KW-0472">Membrane</keyword>
<evidence type="ECO:0000313" key="2">
    <source>
        <dbReference type="EMBL" id="CDQ43745.1"/>
    </source>
</evidence>
<dbReference type="EMBL" id="LK021337">
    <property type="protein sequence ID" value="CDQ43745.1"/>
    <property type="molecule type" value="Genomic_DNA"/>
</dbReference>
<keyword evidence="1" id="KW-1133">Transmembrane helix</keyword>
<name>A0AAV2WHQ7_MYCNE</name>
<feature type="transmembrane region" description="Helical" evidence="1">
    <location>
        <begin position="291"/>
        <end position="309"/>
    </location>
</feature>
<reference evidence="2" key="1">
    <citation type="submission" date="2014-05" db="EMBL/GenBank/DDBJ databases">
        <authorList>
            <person name="Urmite Genomes"/>
        </authorList>
    </citation>
    <scope>NUCLEOTIDE SEQUENCE</scope>
    <source>
        <strain evidence="2">DSM 44074</strain>
    </source>
</reference>
<proteinExistence type="predicted"/>
<evidence type="ECO:0000313" key="3">
    <source>
        <dbReference type="Proteomes" id="UP000028864"/>
    </source>
</evidence>